<dbReference type="EMBL" id="CP001634">
    <property type="protein sequence ID" value="ACR78863.1"/>
    <property type="molecule type" value="Genomic_DNA"/>
</dbReference>
<name>C5CIC9_KOSOT</name>
<protein>
    <recommendedName>
        <fullName evidence="3">Nucleic acid binding OB-fold tRNA/helicase-type</fullName>
    </recommendedName>
</protein>
<evidence type="ECO:0008006" key="3">
    <source>
        <dbReference type="Google" id="ProtNLM"/>
    </source>
</evidence>
<reference evidence="1 2" key="2">
    <citation type="journal article" date="2011" name="J. Bacteriol.">
        <title>Genome Sequence of Kosmotoga olearia Strain TBF 19.5.1, a Thermophilic Bacterium with a Wide Growth Temperature Range, Isolated from the Troll B Oil Platform in the North Sea.</title>
        <authorList>
            <person name="Swithers K.S."/>
            <person name="Dipippo J.L."/>
            <person name="Bruce D.C."/>
            <person name="Detter C."/>
            <person name="Tapia R."/>
            <person name="Han S."/>
            <person name="Goodwin L.A."/>
            <person name="Han J."/>
            <person name="Woyke T."/>
            <person name="Pitluck S."/>
            <person name="Pennacchio L."/>
            <person name="Nolan M."/>
            <person name="Mikhailova N."/>
            <person name="Land M.L."/>
            <person name="Nesbo C.L."/>
            <person name="Gogarten J.P."/>
            <person name="Noll K.M."/>
        </authorList>
    </citation>
    <scope>NUCLEOTIDE SEQUENCE [LARGE SCALE GENOMIC DNA]</scope>
    <source>
        <strain evidence="2">ATCC BAA-1733 / DSM 21960 / TBF 19.5.1</strain>
    </source>
</reference>
<dbReference type="PROSITE" id="PS51257">
    <property type="entry name" value="PROKAR_LIPOPROTEIN"/>
    <property type="match status" value="1"/>
</dbReference>
<gene>
    <name evidence="1" type="ordered locus">Kole_0137</name>
</gene>
<reference evidence="1 2" key="1">
    <citation type="submission" date="2009-06" db="EMBL/GenBank/DDBJ databases">
        <title>Complete sequence of Thermotogales bacterium TBF 19.5.1.</title>
        <authorList>
            <consortium name="US DOE Joint Genome Institute"/>
            <person name="Lucas S."/>
            <person name="Copeland A."/>
            <person name="Lapidus A."/>
            <person name="Glavina del Rio T."/>
            <person name="Tice H."/>
            <person name="Bruce D."/>
            <person name="Goodwin L."/>
            <person name="Pitluck S."/>
            <person name="Chertkov O."/>
            <person name="Brettin T."/>
            <person name="Detter J.C."/>
            <person name="Han C."/>
            <person name="Schmutz J."/>
            <person name="Larimer F."/>
            <person name="Land M."/>
            <person name="Hauser L."/>
            <person name="Kyrpides N."/>
            <person name="Ovchinnikova G."/>
            <person name="Noll K."/>
        </authorList>
    </citation>
    <scope>NUCLEOTIDE SEQUENCE [LARGE SCALE GENOMIC DNA]</scope>
    <source>
        <strain evidence="2">ATCC BAA-1733 / DSM 21960 / TBF 19.5.1</strain>
    </source>
</reference>
<evidence type="ECO:0000313" key="1">
    <source>
        <dbReference type="EMBL" id="ACR78863.1"/>
    </source>
</evidence>
<evidence type="ECO:0000313" key="2">
    <source>
        <dbReference type="Proteomes" id="UP000002382"/>
    </source>
</evidence>
<proteinExistence type="predicted"/>
<dbReference type="Proteomes" id="UP000002382">
    <property type="component" value="Chromosome"/>
</dbReference>
<dbReference type="KEGG" id="kol:Kole_0137"/>
<keyword evidence="2" id="KW-1185">Reference proteome</keyword>
<accession>C5CIC9</accession>
<dbReference type="RefSeq" id="WP_012744651.1">
    <property type="nucleotide sequence ID" value="NC_012785.1"/>
</dbReference>
<dbReference type="OrthoDB" id="49314at2"/>
<dbReference type="STRING" id="521045.Kole_0137"/>
<dbReference type="HOGENOM" id="CLU_1249273_0_0_0"/>
<organism evidence="1 2">
    <name type="scientific">Kosmotoga olearia (strain ATCC BAA-1733 / DSM 21960 / TBF 19.5.1)</name>
    <dbReference type="NCBI Taxonomy" id="521045"/>
    <lineage>
        <taxon>Bacteria</taxon>
        <taxon>Thermotogati</taxon>
        <taxon>Thermotogota</taxon>
        <taxon>Thermotogae</taxon>
        <taxon>Kosmotogales</taxon>
        <taxon>Kosmotogaceae</taxon>
        <taxon>Kosmotoga</taxon>
    </lineage>
</organism>
<sequence length="221" mass="24338">MKKVLLVLSIAVLILALTGCPGWFNFGDVQKMTIPEIIEWIDTNEATDVSEFLVETEGIVTYAYSYYAYIVDAENNGIMLRSDSSVIDFRDFNPGDKISVVGSPYFSKYGEYRLDTDTPGGTATLIEKNVALPDPYVLPAGEGLTVGLFGKLVQLTARYDGTDSYGHHTFNNGGVTVTVFKYSDMPSDLATNTTYTIMGVVGQSYGYKLFVWDKSYVLPAE</sequence>
<dbReference type="AlphaFoldDB" id="C5CIC9"/>